<sequence>MMNKSESRALIRGVIGVAMVATLVSVPLLSNVQQASATAVPAYKIIKQPIEIAGARTEISALNTDNTNYIAVRGLNASIGLNTKWDKIKNTVTVTGRDRVLVLNLKSGGATLNNQTVYGLTAIAQNNTTYLPLRDLLERMGFGVSYDAETKVVGIEAIEENDIHVATAVIKEDGARKSLLINYPQLSGFSNDAVQSNINSLLKSEAEAKAEAAREALAEAVKGLDDSSVTEVSFDGTYTITYNEQGKLSLYVDYYSYTGGAHGLTVRVPYTFDLASGELITLKEAAGGDGKYVSIINDKIKSQIEARGLDLIEPFKTIEPDREFFLKHNGIVITFGQYEYTPYAAGMPEFEIPFEDFNS</sequence>
<feature type="domain" description="Copper amine oxidase-like N-terminal" evidence="1">
    <location>
        <begin position="58"/>
        <end position="153"/>
    </location>
</feature>
<evidence type="ECO:0000259" key="1">
    <source>
        <dbReference type="Pfam" id="PF07833"/>
    </source>
</evidence>
<dbReference type="AlphaFoldDB" id="A0A3D9ISB9"/>
<feature type="domain" description="DUF3298" evidence="2">
    <location>
        <begin position="291"/>
        <end position="355"/>
    </location>
</feature>
<protein>
    <submittedName>
        <fullName evidence="4">Copper amine oxidase-like protein</fullName>
    </submittedName>
</protein>
<evidence type="ECO:0000259" key="2">
    <source>
        <dbReference type="Pfam" id="PF11738"/>
    </source>
</evidence>
<evidence type="ECO:0000313" key="5">
    <source>
        <dbReference type="Proteomes" id="UP000256869"/>
    </source>
</evidence>
<dbReference type="Gene3D" id="3.30.565.40">
    <property type="entry name" value="Fervidobacterium nodosum Rt17-B1 like"/>
    <property type="match status" value="1"/>
</dbReference>
<comment type="caution">
    <text evidence="4">The sequence shown here is derived from an EMBL/GenBank/DDBJ whole genome shotgun (WGS) entry which is preliminary data.</text>
</comment>
<gene>
    <name evidence="4" type="ORF">DFP95_1023</name>
</gene>
<dbReference type="RefSeq" id="WP_115991377.1">
    <property type="nucleotide sequence ID" value="NZ_QRDY01000002.1"/>
</dbReference>
<dbReference type="SUPFAM" id="SSF55383">
    <property type="entry name" value="Copper amine oxidase, domain N"/>
    <property type="match status" value="1"/>
</dbReference>
<proteinExistence type="predicted"/>
<evidence type="ECO:0000313" key="4">
    <source>
        <dbReference type="EMBL" id="RED64588.1"/>
    </source>
</evidence>
<dbReference type="InterPro" id="IPR037126">
    <property type="entry name" value="PdaC/RsiV-like_sf"/>
</dbReference>
<organism evidence="4 5">
    <name type="scientific">Cohnella lupini</name>
    <dbReference type="NCBI Taxonomy" id="1294267"/>
    <lineage>
        <taxon>Bacteria</taxon>
        <taxon>Bacillati</taxon>
        <taxon>Bacillota</taxon>
        <taxon>Bacilli</taxon>
        <taxon>Bacillales</taxon>
        <taxon>Paenibacillaceae</taxon>
        <taxon>Cohnella</taxon>
    </lineage>
</organism>
<dbReference type="InterPro" id="IPR025303">
    <property type="entry name" value="PdaC"/>
</dbReference>
<dbReference type="OrthoDB" id="5637at2"/>
<dbReference type="Proteomes" id="UP000256869">
    <property type="component" value="Unassembled WGS sequence"/>
</dbReference>
<dbReference type="EMBL" id="QRDY01000002">
    <property type="protein sequence ID" value="RED64588.1"/>
    <property type="molecule type" value="Genomic_DNA"/>
</dbReference>
<accession>A0A3D9ISB9</accession>
<evidence type="ECO:0000259" key="3">
    <source>
        <dbReference type="Pfam" id="PF13739"/>
    </source>
</evidence>
<dbReference type="Pfam" id="PF13739">
    <property type="entry name" value="PdaC"/>
    <property type="match status" value="1"/>
</dbReference>
<keyword evidence="5" id="KW-1185">Reference proteome</keyword>
<dbReference type="Gene3D" id="3.90.640.20">
    <property type="entry name" value="Heat-shock cognate protein, ATPase"/>
    <property type="match status" value="1"/>
</dbReference>
<dbReference type="Pfam" id="PF07833">
    <property type="entry name" value="Cu_amine_oxidN1"/>
    <property type="match status" value="1"/>
</dbReference>
<dbReference type="Gene3D" id="3.30.457.10">
    <property type="entry name" value="Copper amine oxidase-like, N-terminal domain"/>
    <property type="match status" value="1"/>
</dbReference>
<feature type="domain" description="Deacetylase PdaC" evidence="3">
    <location>
        <begin position="179"/>
        <end position="265"/>
    </location>
</feature>
<dbReference type="InterPro" id="IPR036582">
    <property type="entry name" value="Mao_N_sf"/>
</dbReference>
<name>A0A3D9ISB9_9BACL</name>
<dbReference type="InterPro" id="IPR012854">
    <property type="entry name" value="Cu_amine_oxidase-like_N"/>
</dbReference>
<dbReference type="InterPro" id="IPR021729">
    <property type="entry name" value="DUF3298"/>
</dbReference>
<reference evidence="4 5" key="1">
    <citation type="submission" date="2018-07" db="EMBL/GenBank/DDBJ databases">
        <title>Genomic Encyclopedia of Type Strains, Phase III (KMG-III): the genomes of soil and plant-associated and newly described type strains.</title>
        <authorList>
            <person name="Whitman W."/>
        </authorList>
    </citation>
    <scope>NUCLEOTIDE SEQUENCE [LARGE SCALE GENOMIC DNA]</scope>
    <source>
        <strain evidence="4 5">CECT 8236</strain>
    </source>
</reference>
<dbReference type="Pfam" id="PF11738">
    <property type="entry name" value="DUF3298"/>
    <property type="match status" value="1"/>
</dbReference>